<proteinExistence type="predicted"/>
<protein>
    <submittedName>
        <fullName evidence="1">Uncharacterized protein</fullName>
    </submittedName>
</protein>
<dbReference type="AlphaFoldDB" id="A0A195BZ61"/>
<keyword evidence="2" id="KW-1185">Reference proteome</keyword>
<feature type="non-terminal residue" evidence="1">
    <location>
        <position position="1"/>
    </location>
</feature>
<dbReference type="Proteomes" id="UP000078540">
    <property type="component" value="Unassembled WGS sequence"/>
</dbReference>
<dbReference type="EMBL" id="KQ976394">
    <property type="protein sequence ID" value="KYM93216.1"/>
    <property type="molecule type" value="Genomic_DNA"/>
</dbReference>
<gene>
    <name evidence="1" type="ORF">ALC53_00152</name>
</gene>
<reference evidence="1 2" key="1">
    <citation type="submission" date="2015-09" db="EMBL/GenBank/DDBJ databases">
        <title>Atta colombica WGS genome.</title>
        <authorList>
            <person name="Nygaard S."/>
            <person name="Hu H."/>
            <person name="Boomsma J."/>
            <person name="Zhang G."/>
        </authorList>
    </citation>
    <scope>NUCLEOTIDE SEQUENCE [LARGE SCALE GENOMIC DNA]</scope>
    <source>
        <strain evidence="1">Treedump-2</strain>
        <tissue evidence="1">Whole body</tissue>
    </source>
</reference>
<accession>A0A195BZ61</accession>
<sequence>ARYETSGAVVLGASRSLIAPRVAAKRSLIKFYCAGIKLTGRLAGTMDRRWSRRRPCLRALPGHIRPLTLRPKTHIPRLHAHATTHDY</sequence>
<name>A0A195BZ61_9HYME</name>
<evidence type="ECO:0000313" key="2">
    <source>
        <dbReference type="Proteomes" id="UP000078540"/>
    </source>
</evidence>
<organism evidence="1 2">
    <name type="scientific">Atta colombica</name>
    <dbReference type="NCBI Taxonomy" id="520822"/>
    <lineage>
        <taxon>Eukaryota</taxon>
        <taxon>Metazoa</taxon>
        <taxon>Ecdysozoa</taxon>
        <taxon>Arthropoda</taxon>
        <taxon>Hexapoda</taxon>
        <taxon>Insecta</taxon>
        <taxon>Pterygota</taxon>
        <taxon>Neoptera</taxon>
        <taxon>Endopterygota</taxon>
        <taxon>Hymenoptera</taxon>
        <taxon>Apocrita</taxon>
        <taxon>Aculeata</taxon>
        <taxon>Formicoidea</taxon>
        <taxon>Formicidae</taxon>
        <taxon>Myrmicinae</taxon>
        <taxon>Atta</taxon>
    </lineage>
</organism>
<evidence type="ECO:0000313" key="1">
    <source>
        <dbReference type="EMBL" id="KYM93216.1"/>
    </source>
</evidence>